<evidence type="ECO:0000256" key="6">
    <source>
        <dbReference type="ARBA" id="ARBA00023242"/>
    </source>
</evidence>
<evidence type="ECO:0000313" key="9">
    <source>
        <dbReference type="EMBL" id="KAK7091880.1"/>
    </source>
</evidence>
<feature type="compositionally biased region" description="Low complexity" evidence="7">
    <location>
        <begin position="357"/>
        <end position="382"/>
    </location>
</feature>
<dbReference type="Pfam" id="PF12874">
    <property type="entry name" value="zf-met"/>
    <property type="match status" value="3"/>
</dbReference>
<evidence type="ECO:0000256" key="7">
    <source>
        <dbReference type="SAM" id="MobiDB-lite"/>
    </source>
</evidence>
<dbReference type="EMBL" id="JBAMIC010000022">
    <property type="protein sequence ID" value="KAK7091880.1"/>
    <property type="molecule type" value="Genomic_DNA"/>
</dbReference>
<keyword evidence="6" id="KW-0539">Nucleus</keyword>
<sequence length="586" mass="63492">MSMMKCEVCAVAMNSSAQFTQHMSGKMHSKKLKQKELAANPPPPTPNKAQGRGRGDWNRGRGRPIVGGGGRGGGGGGGGGSLMRGGKNKRGRGGPVNFVRASNPSTQDLHSVGQPGFAFSQQAQAQKPAHQLGQQTAQPGYQHGQTNMVQQANQYGQQGQAGMVYQFGQQAEQSYGSWRAPGVQGTQQQNQVAEGLDPLLLKALTYPSVTNSNTAASTQSGMTSLEQQAYQYGQQGQAESAYPFGQQAEQIYSSWPAVVQGTQLQNQVAEGLDPLLLKALTYPAYTTTAPAASQSGMYGQQGPSELAYQFGQQAEQIYGSWPAGVQGTQQQSQVAEGLDPLVLKALTYPANTPASAQSGMGYGQQPQQQQPKPPFGRGFPTKQHQEKQQQHKQQHSVGNRFPQQQQNNRQTPRGPNPQPPTPGVEKLSNEMMVFGDNMGVVSVNLEGRNLIYCEICSLKLNSPEQADFHYRGQRHLKKARIARLHEIGAVVENTEKPEHGFFFCAFCNITVNSEPQMEIHRAGTKHQKMVNNRKRASGEDMESEPSPKKSTDPTDNIPHVDPSEIIPFDQMFPVSSSPSTAMTTSS</sequence>
<evidence type="ECO:0000256" key="2">
    <source>
        <dbReference type="ARBA" id="ARBA00022723"/>
    </source>
</evidence>
<comment type="caution">
    <text evidence="9">The sequence shown here is derived from an EMBL/GenBank/DDBJ whole genome shotgun (WGS) entry which is preliminary data.</text>
</comment>
<keyword evidence="2" id="KW-0479">Metal-binding</keyword>
<dbReference type="SUPFAM" id="SSF57667">
    <property type="entry name" value="beta-beta-alpha zinc fingers"/>
    <property type="match status" value="3"/>
</dbReference>
<organism evidence="9 10">
    <name type="scientific">Littorina saxatilis</name>
    <dbReference type="NCBI Taxonomy" id="31220"/>
    <lineage>
        <taxon>Eukaryota</taxon>
        <taxon>Metazoa</taxon>
        <taxon>Spiralia</taxon>
        <taxon>Lophotrochozoa</taxon>
        <taxon>Mollusca</taxon>
        <taxon>Gastropoda</taxon>
        <taxon>Caenogastropoda</taxon>
        <taxon>Littorinimorpha</taxon>
        <taxon>Littorinoidea</taxon>
        <taxon>Littorinidae</taxon>
        <taxon>Littorina</taxon>
    </lineage>
</organism>
<feature type="compositionally biased region" description="Polar residues" evidence="7">
    <location>
        <begin position="100"/>
        <end position="109"/>
    </location>
</feature>
<evidence type="ECO:0000256" key="1">
    <source>
        <dbReference type="ARBA" id="ARBA00004123"/>
    </source>
</evidence>
<comment type="subcellular location">
    <subcellularLocation>
        <location evidence="1">Nucleus</location>
    </subcellularLocation>
</comment>
<dbReference type="InterPro" id="IPR013087">
    <property type="entry name" value="Znf_C2H2_type"/>
</dbReference>
<gene>
    <name evidence="9" type="ORF">V1264_009502</name>
</gene>
<feature type="compositionally biased region" description="Polar residues" evidence="7">
    <location>
        <begin position="132"/>
        <end position="141"/>
    </location>
</feature>
<dbReference type="AlphaFoldDB" id="A0AAN9G2T6"/>
<dbReference type="InterPro" id="IPR003604">
    <property type="entry name" value="Matrin/U1-like-C_Znf_C2H2"/>
</dbReference>
<keyword evidence="5" id="KW-0862">Zinc</keyword>
<dbReference type="SMART" id="SM00355">
    <property type="entry name" value="ZnF_C2H2"/>
    <property type="match status" value="3"/>
</dbReference>
<evidence type="ECO:0000256" key="5">
    <source>
        <dbReference type="ARBA" id="ARBA00022833"/>
    </source>
</evidence>
<dbReference type="Proteomes" id="UP001374579">
    <property type="component" value="Unassembled WGS sequence"/>
</dbReference>
<feature type="compositionally biased region" description="Low complexity" evidence="7">
    <location>
        <begin position="575"/>
        <end position="586"/>
    </location>
</feature>
<feature type="compositionally biased region" description="Gly residues" evidence="7">
    <location>
        <begin position="65"/>
        <end position="83"/>
    </location>
</feature>
<dbReference type="Gene3D" id="3.30.160.60">
    <property type="entry name" value="Classic Zinc Finger"/>
    <property type="match status" value="3"/>
</dbReference>
<accession>A0AAN9G2T6</accession>
<dbReference type="PANTHER" id="PTHR23067:SF14">
    <property type="entry name" value="C2H2-TYPE DOMAIN-CONTAINING PROTEIN"/>
    <property type="match status" value="1"/>
</dbReference>
<dbReference type="InterPro" id="IPR051845">
    <property type="entry name" value="Znf385"/>
</dbReference>
<name>A0AAN9G2T6_9CAEN</name>
<dbReference type="SMART" id="SM00451">
    <property type="entry name" value="ZnF_U1"/>
    <property type="match status" value="3"/>
</dbReference>
<dbReference type="InterPro" id="IPR036236">
    <property type="entry name" value="Znf_C2H2_sf"/>
</dbReference>
<protein>
    <recommendedName>
        <fullName evidence="8">C2H2-type domain-containing protein</fullName>
    </recommendedName>
</protein>
<dbReference type="PROSITE" id="PS00028">
    <property type="entry name" value="ZINC_FINGER_C2H2_1"/>
    <property type="match status" value="1"/>
</dbReference>
<dbReference type="GO" id="GO:0008270">
    <property type="term" value="F:zinc ion binding"/>
    <property type="evidence" value="ECO:0007669"/>
    <property type="project" value="UniProtKB-KW"/>
</dbReference>
<evidence type="ECO:0000259" key="8">
    <source>
        <dbReference type="PROSITE" id="PS00028"/>
    </source>
</evidence>
<feature type="region of interest" description="Disordered" evidence="7">
    <location>
        <begin position="521"/>
        <end position="586"/>
    </location>
</feature>
<keyword evidence="4" id="KW-0863">Zinc-finger</keyword>
<evidence type="ECO:0000256" key="4">
    <source>
        <dbReference type="ARBA" id="ARBA00022771"/>
    </source>
</evidence>
<evidence type="ECO:0000313" key="10">
    <source>
        <dbReference type="Proteomes" id="UP001374579"/>
    </source>
</evidence>
<evidence type="ECO:0000256" key="3">
    <source>
        <dbReference type="ARBA" id="ARBA00022737"/>
    </source>
</evidence>
<keyword evidence="3" id="KW-0677">Repeat</keyword>
<feature type="compositionally biased region" description="Basic residues" evidence="7">
    <location>
        <begin position="522"/>
        <end position="535"/>
    </location>
</feature>
<feature type="compositionally biased region" description="Low complexity" evidence="7">
    <location>
        <begin position="402"/>
        <end position="413"/>
    </location>
</feature>
<dbReference type="PANTHER" id="PTHR23067">
    <property type="entry name" value="DOUBLE-STRANDED RNA-BINDING ZINC FINGER PROTEIN"/>
    <property type="match status" value="1"/>
</dbReference>
<feature type="region of interest" description="Disordered" evidence="7">
    <location>
        <begin position="24"/>
        <end position="141"/>
    </location>
</feature>
<dbReference type="GO" id="GO:0005634">
    <property type="term" value="C:nucleus"/>
    <property type="evidence" value="ECO:0007669"/>
    <property type="project" value="UniProtKB-SubCell"/>
</dbReference>
<proteinExistence type="predicted"/>
<feature type="domain" description="C2H2-type" evidence="8">
    <location>
        <begin position="6"/>
        <end position="28"/>
    </location>
</feature>
<feature type="region of interest" description="Disordered" evidence="7">
    <location>
        <begin position="354"/>
        <end position="426"/>
    </location>
</feature>
<reference evidence="9 10" key="1">
    <citation type="submission" date="2024-02" db="EMBL/GenBank/DDBJ databases">
        <title>Chromosome-scale genome assembly of the rough periwinkle Littorina saxatilis.</title>
        <authorList>
            <person name="De Jode A."/>
            <person name="Faria R."/>
            <person name="Formenti G."/>
            <person name="Sims Y."/>
            <person name="Smith T.P."/>
            <person name="Tracey A."/>
            <person name="Wood J.M.D."/>
            <person name="Zagrodzka Z.B."/>
            <person name="Johannesson K."/>
            <person name="Butlin R.K."/>
            <person name="Leder E.H."/>
        </authorList>
    </citation>
    <scope>NUCLEOTIDE SEQUENCE [LARGE SCALE GENOMIC DNA]</scope>
    <source>
        <strain evidence="9">Snail1</strain>
        <tissue evidence="9">Muscle</tissue>
    </source>
</reference>
<keyword evidence="10" id="KW-1185">Reference proteome</keyword>
<dbReference type="GO" id="GO:0003676">
    <property type="term" value="F:nucleic acid binding"/>
    <property type="evidence" value="ECO:0007669"/>
    <property type="project" value="InterPro"/>
</dbReference>